<dbReference type="AlphaFoldDB" id="A0A2A6C9K3"/>
<evidence type="ECO:0000256" key="1">
    <source>
        <dbReference type="SAM" id="MobiDB-lite"/>
    </source>
</evidence>
<gene>
    <name evidence="2" type="primary">WBGene00278593</name>
</gene>
<feature type="compositionally biased region" description="Polar residues" evidence="1">
    <location>
        <begin position="250"/>
        <end position="266"/>
    </location>
</feature>
<protein>
    <submittedName>
        <fullName evidence="2">Uncharacterized protein</fullName>
    </submittedName>
</protein>
<evidence type="ECO:0000313" key="2">
    <source>
        <dbReference type="EnsemblMetazoa" id="PPA40224.1"/>
    </source>
</evidence>
<sequence>MDSWSGGGTPRRSISTVTAPNEVSRFYMNNFPGRPPPQFRTPYSNEQGHHYPPDTPQQPHRYFRDDSSTMVSSQSSFATTNNDATPPMFDPRRFSPPQLDTPPANQESRSFSFDSWNGNGPCSSRVGNVNGNGSIPSSGPLTDPIINTKHESFSQCQSFSSPCTEIGQGIAQISFPNYDSKTGIREGFNHGPPPQQSHVHPYHRMSDISGESMVSPHSSVKMEEDVQSNKKRRSNSVCVRKLSEMAMKSQLRSARFSTVQTPSLTPYTPPPILSPRRSGTGLYCQLTKDPSKE</sequence>
<feature type="region of interest" description="Disordered" evidence="1">
    <location>
        <begin position="1"/>
        <end position="20"/>
    </location>
</feature>
<evidence type="ECO:0000313" key="3">
    <source>
        <dbReference type="Proteomes" id="UP000005239"/>
    </source>
</evidence>
<proteinExistence type="predicted"/>
<reference evidence="3" key="1">
    <citation type="journal article" date="2008" name="Nat. Genet.">
        <title>The Pristionchus pacificus genome provides a unique perspective on nematode lifestyle and parasitism.</title>
        <authorList>
            <person name="Dieterich C."/>
            <person name="Clifton S.W."/>
            <person name="Schuster L.N."/>
            <person name="Chinwalla A."/>
            <person name="Delehaunty K."/>
            <person name="Dinkelacker I."/>
            <person name="Fulton L."/>
            <person name="Fulton R."/>
            <person name="Godfrey J."/>
            <person name="Minx P."/>
            <person name="Mitreva M."/>
            <person name="Roeseler W."/>
            <person name="Tian H."/>
            <person name="Witte H."/>
            <person name="Yang S.P."/>
            <person name="Wilson R.K."/>
            <person name="Sommer R.J."/>
        </authorList>
    </citation>
    <scope>NUCLEOTIDE SEQUENCE [LARGE SCALE GENOMIC DNA]</scope>
    <source>
        <strain evidence="3">PS312</strain>
    </source>
</reference>
<keyword evidence="3" id="KW-1185">Reference proteome</keyword>
<feature type="compositionally biased region" description="Polar residues" evidence="1">
    <location>
        <begin position="103"/>
        <end position="119"/>
    </location>
</feature>
<dbReference type="EnsemblMetazoa" id="PPA40224.1">
    <property type="protein sequence ID" value="PPA40224.1"/>
    <property type="gene ID" value="WBGene00278593"/>
</dbReference>
<accession>A0A8R1Z3S5</accession>
<feature type="region of interest" description="Disordered" evidence="1">
    <location>
        <begin position="249"/>
        <end position="293"/>
    </location>
</feature>
<dbReference type="OrthoDB" id="10258692at2759"/>
<feature type="region of interest" description="Disordered" evidence="1">
    <location>
        <begin position="26"/>
        <end position="119"/>
    </location>
</feature>
<accession>A0A2A6C9K3</accession>
<dbReference type="Proteomes" id="UP000005239">
    <property type="component" value="Unassembled WGS sequence"/>
</dbReference>
<organism evidence="2 3">
    <name type="scientific">Pristionchus pacificus</name>
    <name type="common">Parasitic nematode worm</name>
    <dbReference type="NCBI Taxonomy" id="54126"/>
    <lineage>
        <taxon>Eukaryota</taxon>
        <taxon>Metazoa</taxon>
        <taxon>Ecdysozoa</taxon>
        <taxon>Nematoda</taxon>
        <taxon>Chromadorea</taxon>
        <taxon>Rhabditida</taxon>
        <taxon>Rhabditina</taxon>
        <taxon>Diplogasteromorpha</taxon>
        <taxon>Diplogasteroidea</taxon>
        <taxon>Neodiplogasteridae</taxon>
        <taxon>Pristionchus</taxon>
    </lineage>
</organism>
<name>A0A2A6C9K3_PRIPA</name>
<reference evidence="2" key="2">
    <citation type="submission" date="2022-06" db="UniProtKB">
        <authorList>
            <consortium name="EnsemblMetazoa"/>
        </authorList>
    </citation>
    <scope>IDENTIFICATION</scope>
    <source>
        <strain evidence="2">PS312</strain>
    </source>
</reference>